<dbReference type="PANTHER" id="PTHR33293:SF1">
    <property type="entry name" value="INSERTION ELEMENT IS1 1 PROTEIN INSB-RELATED"/>
    <property type="match status" value="1"/>
</dbReference>
<dbReference type="InterPro" id="IPR005063">
    <property type="entry name" value="Transposase_27"/>
</dbReference>
<evidence type="ECO:0008006" key="7">
    <source>
        <dbReference type="Google" id="ProtNLM"/>
    </source>
</evidence>
<evidence type="ECO:0000256" key="3">
    <source>
        <dbReference type="ARBA" id="ARBA00022578"/>
    </source>
</evidence>
<reference evidence="5" key="1">
    <citation type="submission" date="2021-07" db="EMBL/GenBank/DDBJ databases">
        <title>Shinella sp. nov., a novel member of the genus Shinella from water.</title>
        <authorList>
            <person name="Deng Y."/>
        </authorList>
    </citation>
    <scope>NUCLEOTIDE SEQUENCE</scope>
    <source>
        <strain evidence="5">CPCC 100929</strain>
    </source>
</reference>
<evidence type="ECO:0000313" key="5">
    <source>
        <dbReference type="EMBL" id="MCQ4628402.1"/>
    </source>
</evidence>
<accession>A0ABT1QZQ3</accession>
<protein>
    <recommendedName>
        <fullName evidence="7">Transposase</fullName>
    </recommendedName>
</protein>
<dbReference type="EMBL" id="WHSB02000001">
    <property type="protein sequence ID" value="MCQ4628402.1"/>
    <property type="molecule type" value="Genomic_DNA"/>
</dbReference>
<name>A0ABT1QZQ3_9HYPH</name>
<dbReference type="Pfam" id="PF03400">
    <property type="entry name" value="DDE_Tnp_IS1"/>
    <property type="match status" value="1"/>
</dbReference>
<comment type="similarity">
    <text evidence="2">Belongs to the transposase 27 family.</text>
</comment>
<organism evidence="5 6">
    <name type="scientific">Shinella lacus</name>
    <dbReference type="NCBI Taxonomy" id="2654216"/>
    <lineage>
        <taxon>Bacteria</taxon>
        <taxon>Pseudomonadati</taxon>
        <taxon>Pseudomonadota</taxon>
        <taxon>Alphaproteobacteria</taxon>
        <taxon>Hyphomicrobiales</taxon>
        <taxon>Rhizobiaceae</taxon>
        <taxon>Shinella</taxon>
    </lineage>
</organism>
<evidence type="ECO:0000256" key="2">
    <source>
        <dbReference type="ARBA" id="ARBA00008841"/>
    </source>
</evidence>
<dbReference type="PANTHER" id="PTHR33293">
    <property type="entry name" value="INSERTION ELEMENT IS1 1 PROTEIN INSB-RELATED"/>
    <property type="match status" value="1"/>
</dbReference>
<gene>
    <name evidence="5" type="ORF">GB927_000055</name>
</gene>
<comment type="function">
    <text evidence="1">Absolutely required for transposition of IS1.</text>
</comment>
<evidence type="ECO:0000256" key="4">
    <source>
        <dbReference type="ARBA" id="ARBA00023172"/>
    </source>
</evidence>
<keyword evidence="3" id="KW-0815">Transposition</keyword>
<proteinExistence type="inferred from homology"/>
<dbReference type="Proteomes" id="UP000996601">
    <property type="component" value="Unassembled WGS sequence"/>
</dbReference>
<keyword evidence="6" id="KW-1185">Reference proteome</keyword>
<sequence>MHVRQKKQHRAVIWTAYSRHQRRAVAYHIGDNGVSIALALYTLIKLAVGDIATVFTDANSCYQLAFERNGGPERHEQTKARTHLIKSANSSIRDNLARLNRRSKRYSKTIQMLDITLDLFFNRHLIRNSR</sequence>
<evidence type="ECO:0000256" key="1">
    <source>
        <dbReference type="ARBA" id="ARBA00004091"/>
    </source>
</evidence>
<keyword evidence="4" id="KW-0233">DNA recombination</keyword>
<evidence type="ECO:0000313" key="6">
    <source>
        <dbReference type="Proteomes" id="UP000996601"/>
    </source>
</evidence>
<comment type="caution">
    <text evidence="5">The sequence shown here is derived from an EMBL/GenBank/DDBJ whole genome shotgun (WGS) entry which is preliminary data.</text>
</comment>
<dbReference type="InterPro" id="IPR051354">
    <property type="entry name" value="Transposase_27_IS1"/>
</dbReference>